<feature type="region of interest" description="Disordered" evidence="1">
    <location>
        <begin position="1"/>
        <end position="68"/>
    </location>
</feature>
<sequence>MGHKTKMGGSQASPSRPQPPSALQLRHGSLSEGEGLVLLQRDALQPHAGPTSLEIPAHRSPALRPLHV</sequence>
<evidence type="ECO:0000313" key="3">
    <source>
        <dbReference type="Proteomes" id="UP001187415"/>
    </source>
</evidence>
<feature type="compositionally biased region" description="Low complexity" evidence="1">
    <location>
        <begin position="28"/>
        <end position="39"/>
    </location>
</feature>
<protein>
    <submittedName>
        <fullName evidence="2">Uncharacterized protein</fullName>
    </submittedName>
</protein>
<evidence type="ECO:0000256" key="1">
    <source>
        <dbReference type="SAM" id="MobiDB-lite"/>
    </source>
</evidence>
<dbReference type="AlphaFoldDB" id="A0AA88STW8"/>
<comment type="caution">
    <text evidence="2">The sequence shown here is derived from an EMBL/GenBank/DDBJ whole genome shotgun (WGS) entry which is preliminary data.</text>
</comment>
<name>A0AA88STW8_CHASR</name>
<proteinExistence type="predicted"/>
<gene>
    <name evidence="2" type="ORF">Q5P01_007580</name>
</gene>
<accession>A0AA88STW8</accession>
<evidence type="ECO:0000313" key="2">
    <source>
        <dbReference type="EMBL" id="KAK2851304.1"/>
    </source>
</evidence>
<organism evidence="2 3">
    <name type="scientific">Channa striata</name>
    <name type="common">Snakehead murrel</name>
    <name type="synonym">Ophicephalus striatus</name>
    <dbReference type="NCBI Taxonomy" id="64152"/>
    <lineage>
        <taxon>Eukaryota</taxon>
        <taxon>Metazoa</taxon>
        <taxon>Chordata</taxon>
        <taxon>Craniata</taxon>
        <taxon>Vertebrata</taxon>
        <taxon>Euteleostomi</taxon>
        <taxon>Actinopterygii</taxon>
        <taxon>Neopterygii</taxon>
        <taxon>Teleostei</taxon>
        <taxon>Neoteleostei</taxon>
        <taxon>Acanthomorphata</taxon>
        <taxon>Anabantaria</taxon>
        <taxon>Anabantiformes</taxon>
        <taxon>Channoidei</taxon>
        <taxon>Channidae</taxon>
        <taxon>Channa</taxon>
    </lineage>
</organism>
<dbReference type="Proteomes" id="UP001187415">
    <property type="component" value="Unassembled WGS sequence"/>
</dbReference>
<reference evidence="2" key="1">
    <citation type="submission" date="2023-07" db="EMBL/GenBank/DDBJ databases">
        <title>Chromosome-level Genome Assembly of Striped Snakehead (Channa striata).</title>
        <authorList>
            <person name="Liu H."/>
        </authorList>
    </citation>
    <scope>NUCLEOTIDE SEQUENCE</scope>
    <source>
        <strain evidence="2">Gz</strain>
        <tissue evidence="2">Muscle</tissue>
    </source>
</reference>
<dbReference type="EMBL" id="JAUPFM010000005">
    <property type="protein sequence ID" value="KAK2851304.1"/>
    <property type="molecule type" value="Genomic_DNA"/>
</dbReference>
<keyword evidence="3" id="KW-1185">Reference proteome</keyword>